<accession>A0A6M6JB63</accession>
<dbReference type="InterPro" id="IPR036514">
    <property type="entry name" value="SGNH_hydro_sf"/>
</dbReference>
<feature type="domain" description="SGNH hydrolase-type esterase" evidence="1">
    <location>
        <begin position="60"/>
        <end position="213"/>
    </location>
</feature>
<dbReference type="InterPro" id="IPR051532">
    <property type="entry name" value="Ester_Hydrolysis_Enzymes"/>
</dbReference>
<dbReference type="KEGG" id="pbro:HOP40_04550"/>
<dbReference type="PANTHER" id="PTHR30383:SF5">
    <property type="entry name" value="SGNH HYDROLASE-TYPE ESTERASE DOMAIN-CONTAINING PROTEIN"/>
    <property type="match status" value="1"/>
</dbReference>
<evidence type="ECO:0000259" key="1">
    <source>
        <dbReference type="Pfam" id="PF13472"/>
    </source>
</evidence>
<reference evidence="2 3" key="1">
    <citation type="submission" date="2020-05" db="EMBL/GenBank/DDBJ databases">
        <authorList>
            <person name="Mo P."/>
        </authorList>
    </citation>
    <scope>NUCLEOTIDE SEQUENCE [LARGE SCALE GENOMIC DNA]</scope>
    <source>
        <strain evidence="2 3">Gen01</strain>
    </source>
</reference>
<gene>
    <name evidence="2" type="ORF">HOP40_04550</name>
</gene>
<sequence>MTTEFEYSGLSGRPAGPVLRLLSRVLPGVRSVQDQVVPYARAWQRHNREALAADGPLWVALGDSLTVGIGAGAHDRGWVGQLAARMPGWRVVNLAVSGGRVRDVLDHQLPALAALGQEPDLVTLLIGNNDLVSPRLRPALAGDLAELLRRVPPGTVVGNQPATYAAALEVSRLVDEAVAERGLRLADLRTPRTQSWSGKLAADHFHPNERGYAGLAAVFGAAIGVGA</sequence>
<evidence type="ECO:0000313" key="2">
    <source>
        <dbReference type="EMBL" id="QJY45188.1"/>
    </source>
</evidence>
<dbReference type="GO" id="GO:0004622">
    <property type="term" value="F:phosphatidylcholine lysophospholipase activity"/>
    <property type="evidence" value="ECO:0007669"/>
    <property type="project" value="TreeGrafter"/>
</dbReference>
<keyword evidence="2" id="KW-0378">Hydrolase</keyword>
<dbReference type="Proteomes" id="UP000505377">
    <property type="component" value="Chromosome"/>
</dbReference>
<dbReference type="RefSeq" id="WP_172154942.1">
    <property type="nucleotide sequence ID" value="NZ_CP053564.1"/>
</dbReference>
<name>A0A6M6JB63_9PSEU</name>
<dbReference type="InterPro" id="IPR013830">
    <property type="entry name" value="SGNH_hydro"/>
</dbReference>
<proteinExistence type="predicted"/>
<dbReference type="Pfam" id="PF13472">
    <property type="entry name" value="Lipase_GDSL_2"/>
    <property type="match status" value="1"/>
</dbReference>
<protein>
    <submittedName>
        <fullName evidence="2">SGNH/GDSL hydrolase family protein</fullName>
    </submittedName>
</protein>
<organism evidence="2 3">
    <name type="scientific">Pseudonocardia broussonetiae</name>
    <dbReference type="NCBI Taxonomy" id="2736640"/>
    <lineage>
        <taxon>Bacteria</taxon>
        <taxon>Bacillati</taxon>
        <taxon>Actinomycetota</taxon>
        <taxon>Actinomycetes</taxon>
        <taxon>Pseudonocardiales</taxon>
        <taxon>Pseudonocardiaceae</taxon>
        <taxon>Pseudonocardia</taxon>
    </lineage>
</organism>
<dbReference type="AlphaFoldDB" id="A0A6M6JB63"/>
<dbReference type="EMBL" id="CP053564">
    <property type="protein sequence ID" value="QJY45188.1"/>
    <property type="molecule type" value="Genomic_DNA"/>
</dbReference>
<evidence type="ECO:0000313" key="3">
    <source>
        <dbReference type="Proteomes" id="UP000505377"/>
    </source>
</evidence>
<dbReference type="Gene3D" id="3.40.50.1110">
    <property type="entry name" value="SGNH hydrolase"/>
    <property type="match status" value="1"/>
</dbReference>
<dbReference type="SUPFAM" id="SSF52266">
    <property type="entry name" value="SGNH hydrolase"/>
    <property type="match status" value="1"/>
</dbReference>
<keyword evidence="3" id="KW-1185">Reference proteome</keyword>
<dbReference type="PANTHER" id="PTHR30383">
    <property type="entry name" value="THIOESTERASE 1/PROTEASE 1/LYSOPHOSPHOLIPASE L1"/>
    <property type="match status" value="1"/>
</dbReference>